<reference evidence="1" key="1">
    <citation type="submission" date="2020-11" db="EMBL/GenBank/DDBJ databases">
        <authorList>
            <person name="Koelle M."/>
            <person name="Horta M.A.C."/>
            <person name="Nowrousian M."/>
            <person name="Ohm R.A."/>
            <person name="Benz P."/>
            <person name="Pilgard A."/>
        </authorList>
    </citation>
    <scope>NUCLEOTIDE SEQUENCE</scope>
    <source>
        <strain evidence="1">FPRL280</strain>
    </source>
</reference>
<protein>
    <submittedName>
        <fullName evidence="1">Uncharacterized protein</fullName>
    </submittedName>
</protein>
<accession>A0A8H7P6N4</accession>
<dbReference type="Proteomes" id="UP000639403">
    <property type="component" value="Unassembled WGS sequence"/>
</dbReference>
<organism evidence="1 2">
    <name type="scientific">Rhodonia placenta</name>
    <dbReference type="NCBI Taxonomy" id="104341"/>
    <lineage>
        <taxon>Eukaryota</taxon>
        <taxon>Fungi</taxon>
        <taxon>Dikarya</taxon>
        <taxon>Basidiomycota</taxon>
        <taxon>Agaricomycotina</taxon>
        <taxon>Agaricomycetes</taxon>
        <taxon>Polyporales</taxon>
        <taxon>Adustoporiaceae</taxon>
        <taxon>Rhodonia</taxon>
    </lineage>
</organism>
<sequence>MVRPFPNEIWLDIFHGLAKEGEYDALERCRVACKEFEPMARVAMLARATGGDNHRREQRRRAPTDSTFASRLAGRWPAVDELRIQNAVWRTQDLDLDAVLRDLAVFSILRLHLYDVTFPSILTFGRLASPWSAVRRLELGDVTFPSVTTFARLLSYAFVKHGFHLRSVPVHPGLPLHLADIDLGDGFPLHSDPCSIADFVDLLIATGASKNLRRITTCLFSSPRVTSVCDAALNRLLKHLQSLRHFSFNQFSFRHVFSGFQTICIAPYFDLSSNTCLERLDLTVDIDHEDISHPSLCAPVVAILSQITSTHISRIKVNFFPQYSLRLDAQLDVDLGKLMNELPQLDAIFSRPIFNNLTDVVVHIRTRDGPNERDHKVVRDLRLCLPTLGARGILGVFPSR</sequence>
<evidence type="ECO:0000313" key="2">
    <source>
        <dbReference type="Proteomes" id="UP000639403"/>
    </source>
</evidence>
<dbReference type="EMBL" id="JADOXO010000033">
    <property type="protein sequence ID" value="KAF9818141.1"/>
    <property type="molecule type" value="Genomic_DNA"/>
</dbReference>
<gene>
    <name evidence="1" type="ORF">IEO21_02983</name>
</gene>
<comment type="caution">
    <text evidence="1">The sequence shown here is derived from an EMBL/GenBank/DDBJ whole genome shotgun (WGS) entry which is preliminary data.</text>
</comment>
<dbReference type="AlphaFoldDB" id="A0A8H7P6N4"/>
<name>A0A8H7P6N4_9APHY</name>
<proteinExistence type="predicted"/>
<reference evidence="1" key="2">
    <citation type="journal article" name="Front. Microbiol.">
        <title>Degradative Capacity of Two Strains of Rhodonia placenta: From Phenotype to Genotype.</title>
        <authorList>
            <person name="Kolle M."/>
            <person name="Horta M.A.C."/>
            <person name="Nowrousian M."/>
            <person name="Ohm R.A."/>
            <person name="Benz J.P."/>
            <person name="Pilgard A."/>
        </authorList>
    </citation>
    <scope>NUCLEOTIDE SEQUENCE</scope>
    <source>
        <strain evidence="1">FPRL280</strain>
    </source>
</reference>
<evidence type="ECO:0000313" key="1">
    <source>
        <dbReference type="EMBL" id="KAF9818141.1"/>
    </source>
</evidence>